<gene>
    <name evidence="3" type="ORF">EGN73_10925</name>
</gene>
<feature type="signal peptide" evidence="2">
    <location>
        <begin position="1"/>
        <end position="26"/>
    </location>
</feature>
<sequence length="394" mass="43745">MSKYSICITFLALLISLILSSTSLIAQEVYSNNLGTQLWFAGHETGNQSEWTSDGGGGEFNSGTGNSAVSTEQAKSGSRSLKLSINTTSGNTHGTRNYRWKEIGIHEDLIYTFFVYFPHRIDLDPNNDWFNMMQIKGVKYAAGGPGTGPDQRNDPHFVVGLGVRGGAGSKGANYLTFGDLQRFWGGTSNKVWEAPAGVNIPTQKWVKIQFRIIQKRDQTGRILLWQDDLLIIDTGLINTLRPEVDTNHFSINAYADKTFPNSTSFYIDDVSINLPNDGEQSKNRITYEANSKESGLVRVTIQKSDVSVFIMSPAINSEVQIGNSTKISPDFFHPIASVNKFELYEGDKLIGTNDQAPFTFNWTPVNKGLVYLRVKAYFSNGDEKFSESVKLIVK</sequence>
<evidence type="ECO:0000256" key="1">
    <source>
        <dbReference type="SAM" id="MobiDB-lite"/>
    </source>
</evidence>
<dbReference type="RefSeq" id="WP_219289418.1">
    <property type="nucleotide sequence ID" value="NZ_RPHB01000004.1"/>
</dbReference>
<accession>A0A951IY87</accession>
<reference evidence="3 4" key="1">
    <citation type="journal article" date="2020" name="Syst. Appl. Microbiol.">
        <title>Arthrospiribacter ruber gen. nov., sp. nov., a novel bacterium isolated from Arthrospira cultures.</title>
        <authorList>
            <person name="Waleron M."/>
            <person name="Misztak A."/>
            <person name="Waleron M.M."/>
            <person name="Furmaniak M."/>
            <person name="Mrozik A."/>
            <person name="Waleron K."/>
        </authorList>
    </citation>
    <scope>NUCLEOTIDE SEQUENCE [LARGE SCALE GENOMIC DNA]</scope>
    <source>
        <strain evidence="3 4">DPMB0001</strain>
    </source>
</reference>
<evidence type="ECO:0000313" key="3">
    <source>
        <dbReference type="EMBL" id="MBW3468319.1"/>
    </source>
</evidence>
<feature type="chain" id="PRO_5037675113" evidence="2">
    <location>
        <begin position="27"/>
        <end position="394"/>
    </location>
</feature>
<protein>
    <submittedName>
        <fullName evidence="3">Uncharacterized protein</fullName>
    </submittedName>
</protein>
<dbReference type="EMBL" id="RPHB01000004">
    <property type="protein sequence ID" value="MBW3468319.1"/>
    <property type="molecule type" value="Genomic_DNA"/>
</dbReference>
<evidence type="ECO:0000313" key="4">
    <source>
        <dbReference type="Proteomes" id="UP000727490"/>
    </source>
</evidence>
<feature type="region of interest" description="Disordered" evidence="1">
    <location>
        <begin position="49"/>
        <end position="86"/>
    </location>
</feature>
<keyword evidence="2" id="KW-0732">Signal</keyword>
<feature type="compositionally biased region" description="Polar residues" evidence="1">
    <location>
        <begin position="68"/>
        <end position="86"/>
    </location>
</feature>
<name>A0A951IY87_9BACT</name>
<dbReference type="AlphaFoldDB" id="A0A951IY87"/>
<proteinExistence type="predicted"/>
<organism evidence="3 4">
    <name type="scientific">Arthrospiribacter ruber</name>
    <dbReference type="NCBI Taxonomy" id="2487934"/>
    <lineage>
        <taxon>Bacteria</taxon>
        <taxon>Pseudomonadati</taxon>
        <taxon>Bacteroidota</taxon>
        <taxon>Cytophagia</taxon>
        <taxon>Cytophagales</taxon>
        <taxon>Cyclobacteriaceae</taxon>
        <taxon>Arthrospiribacter</taxon>
    </lineage>
</organism>
<evidence type="ECO:0000256" key="2">
    <source>
        <dbReference type="SAM" id="SignalP"/>
    </source>
</evidence>
<dbReference type="Proteomes" id="UP000727490">
    <property type="component" value="Unassembled WGS sequence"/>
</dbReference>
<dbReference type="Pfam" id="PF17957">
    <property type="entry name" value="Big_7"/>
    <property type="match status" value="1"/>
</dbReference>
<comment type="caution">
    <text evidence="3">The sequence shown here is derived from an EMBL/GenBank/DDBJ whole genome shotgun (WGS) entry which is preliminary data.</text>
</comment>
<keyword evidence="4" id="KW-1185">Reference proteome</keyword>